<dbReference type="SMART" id="SM00530">
    <property type="entry name" value="HTH_XRE"/>
    <property type="match status" value="1"/>
</dbReference>
<dbReference type="KEGG" id="pcm:AY601_4124"/>
<feature type="domain" description="HTH cro/C1-type" evidence="3">
    <location>
        <begin position="13"/>
        <end position="67"/>
    </location>
</feature>
<evidence type="ECO:0000259" key="3">
    <source>
        <dbReference type="PROSITE" id="PS50943"/>
    </source>
</evidence>
<dbReference type="EMBL" id="CP014504">
    <property type="protein sequence ID" value="AMQ00975.1"/>
    <property type="molecule type" value="Genomic_DNA"/>
</dbReference>
<accession>A0A127VI22</accession>
<dbReference type="Gene3D" id="1.10.260.40">
    <property type="entry name" value="lambda repressor-like DNA-binding domains"/>
    <property type="match status" value="1"/>
</dbReference>
<dbReference type="RefSeq" id="WP_068404560.1">
    <property type="nucleotide sequence ID" value="NZ_CP014504.1"/>
</dbReference>
<keyword evidence="5" id="KW-1185">Reference proteome</keyword>
<name>A0A127VI22_9SPHI</name>
<dbReference type="GO" id="GO:0003677">
    <property type="term" value="F:DNA binding"/>
    <property type="evidence" value="ECO:0007669"/>
    <property type="project" value="UniProtKB-KW"/>
</dbReference>
<dbReference type="OrthoDB" id="1863321at2"/>
<dbReference type="SUPFAM" id="SSF47413">
    <property type="entry name" value="lambda repressor-like DNA-binding domains"/>
    <property type="match status" value="1"/>
</dbReference>
<dbReference type="Proteomes" id="UP000071561">
    <property type="component" value="Chromosome"/>
</dbReference>
<evidence type="ECO:0000313" key="5">
    <source>
        <dbReference type="Proteomes" id="UP000071561"/>
    </source>
</evidence>
<evidence type="ECO:0000256" key="1">
    <source>
        <dbReference type="ARBA" id="ARBA00023125"/>
    </source>
</evidence>
<dbReference type="AlphaFoldDB" id="A0A127VI22"/>
<organism evidence="4 5">
    <name type="scientific">Pedobacter cryoconitis</name>
    <dbReference type="NCBI Taxonomy" id="188932"/>
    <lineage>
        <taxon>Bacteria</taxon>
        <taxon>Pseudomonadati</taxon>
        <taxon>Bacteroidota</taxon>
        <taxon>Sphingobacteriia</taxon>
        <taxon>Sphingobacteriales</taxon>
        <taxon>Sphingobacteriaceae</taxon>
        <taxon>Pedobacter</taxon>
    </lineage>
</organism>
<proteinExistence type="predicted"/>
<feature type="coiled-coil region" evidence="2">
    <location>
        <begin position="85"/>
        <end position="112"/>
    </location>
</feature>
<dbReference type="PATRIC" id="fig|188932.3.peg.4281"/>
<reference evidence="4 5" key="1">
    <citation type="submission" date="2016-03" db="EMBL/GenBank/DDBJ databases">
        <title>Complete genome sequence of Pedobacter cryoconitis PAMC 27485.</title>
        <authorList>
            <person name="Lee J."/>
            <person name="Kim O.-S."/>
        </authorList>
    </citation>
    <scope>NUCLEOTIDE SEQUENCE [LARGE SCALE GENOMIC DNA]</scope>
    <source>
        <strain evidence="4 5">PAMC 27485</strain>
    </source>
</reference>
<dbReference type="Pfam" id="PF01381">
    <property type="entry name" value="HTH_3"/>
    <property type="match status" value="1"/>
</dbReference>
<dbReference type="PANTHER" id="PTHR46558:SF4">
    <property type="entry name" value="DNA-BIDING PHAGE PROTEIN"/>
    <property type="match status" value="1"/>
</dbReference>
<protein>
    <recommendedName>
        <fullName evidence="3">HTH cro/C1-type domain-containing protein</fullName>
    </recommendedName>
</protein>
<dbReference type="InterPro" id="IPR001387">
    <property type="entry name" value="Cro/C1-type_HTH"/>
</dbReference>
<keyword evidence="2" id="KW-0175">Coiled coil</keyword>
<sequence length="115" mass="12952">MQTLDLKTIGARIRGVREEQNLTQEDFGKVVGVNMKTISLLENGHRKPSQEVLSIISSKYNINLDWVSTGNGERISNKKSDPKSIDNLLAKITTLELDLAQMRAIMEQILRKLSD</sequence>
<dbReference type="PANTHER" id="PTHR46558">
    <property type="entry name" value="TRACRIPTIONAL REGULATORY PROTEIN-RELATED-RELATED"/>
    <property type="match status" value="1"/>
</dbReference>
<dbReference type="CDD" id="cd00093">
    <property type="entry name" value="HTH_XRE"/>
    <property type="match status" value="1"/>
</dbReference>
<evidence type="ECO:0000256" key="2">
    <source>
        <dbReference type="SAM" id="Coils"/>
    </source>
</evidence>
<dbReference type="PROSITE" id="PS50943">
    <property type="entry name" value="HTH_CROC1"/>
    <property type="match status" value="1"/>
</dbReference>
<gene>
    <name evidence="4" type="ORF">AY601_4124</name>
</gene>
<dbReference type="InterPro" id="IPR010982">
    <property type="entry name" value="Lambda_DNA-bd_dom_sf"/>
</dbReference>
<evidence type="ECO:0000313" key="4">
    <source>
        <dbReference type="EMBL" id="AMQ00975.1"/>
    </source>
</evidence>
<keyword evidence="1" id="KW-0238">DNA-binding</keyword>